<evidence type="ECO:0000313" key="1">
    <source>
        <dbReference type="EMBL" id="CAD9235057.1"/>
    </source>
</evidence>
<dbReference type="AlphaFoldDB" id="A0A6T6C7S6"/>
<dbReference type="EMBL" id="HBGH01012766">
    <property type="protein sequence ID" value="CAD9235058.1"/>
    <property type="molecule type" value="Transcribed_RNA"/>
</dbReference>
<evidence type="ECO:0000313" key="2">
    <source>
        <dbReference type="EMBL" id="CAD9235058.1"/>
    </source>
</evidence>
<organism evidence="1">
    <name type="scientific">Compsopogon caeruleus</name>
    <dbReference type="NCBI Taxonomy" id="31354"/>
    <lineage>
        <taxon>Eukaryota</taxon>
        <taxon>Rhodophyta</taxon>
        <taxon>Compsopogonophyceae</taxon>
        <taxon>Compsopogonales</taxon>
        <taxon>Compsopogonaceae</taxon>
        <taxon>Compsopogon</taxon>
    </lineage>
</organism>
<sequence length="139" mass="15161">MEVVAVSSANVHRDVSNMPPVRNDGLIAPTPQRVGPPHFLLTSVRRGVHMQEQRAEDDKMVRPVSAPVLGFNLSGLDSSTPPPVRVNNNIIGDSQFCHNANMSCLAHLMRLAELHGYEDLLEYVHIMAPALDATSPFSA</sequence>
<reference evidence="1" key="1">
    <citation type="submission" date="2021-01" db="EMBL/GenBank/DDBJ databases">
        <authorList>
            <person name="Corre E."/>
            <person name="Pelletier E."/>
            <person name="Niang G."/>
            <person name="Scheremetjew M."/>
            <person name="Finn R."/>
            <person name="Kale V."/>
            <person name="Holt S."/>
            <person name="Cochrane G."/>
            <person name="Meng A."/>
            <person name="Brown T."/>
            <person name="Cohen L."/>
        </authorList>
    </citation>
    <scope>NUCLEOTIDE SEQUENCE</scope>
    <source>
        <strain evidence="1">SAG 36.94</strain>
    </source>
</reference>
<dbReference type="EMBL" id="HBGH01012765">
    <property type="protein sequence ID" value="CAD9235057.1"/>
    <property type="molecule type" value="Transcribed_RNA"/>
</dbReference>
<proteinExistence type="predicted"/>
<accession>A0A6T6C7S6</accession>
<name>A0A6T6C7S6_9RHOD</name>
<gene>
    <name evidence="1" type="ORF">CCAE0312_LOCUS7147</name>
    <name evidence="2" type="ORF">CCAE0312_LOCUS7148</name>
</gene>
<protein>
    <submittedName>
        <fullName evidence="1">Uncharacterized protein</fullName>
    </submittedName>
</protein>